<dbReference type="InterPro" id="IPR027417">
    <property type="entry name" value="P-loop_NTPase"/>
</dbReference>
<dbReference type="Gene3D" id="2.30.30.940">
    <property type="match status" value="1"/>
</dbReference>
<dbReference type="EMBL" id="LWDQ01000001">
    <property type="protein sequence ID" value="OMH60254.1"/>
    <property type="molecule type" value="Genomic_DNA"/>
</dbReference>
<dbReference type="EMBL" id="JAGIZI010000022">
    <property type="protein sequence ID" value="MBP0684268.1"/>
    <property type="molecule type" value="Genomic_DNA"/>
</dbReference>
<evidence type="ECO:0000313" key="1">
    <source>
        <dbReference type="EMBL" id="CLV42789.1"/>
    </source>
</evidence>
<dbReference type="Gene3D" id="3.40.50.300">
    <property type="entry name" value="P-loop containing nucleotide triphosphate hydrolases"/>
    <property type="match status" value="1"/>
</dbReference>
<dbReference type="GO" id="GO:0004527">
    <property type="term" value="F:exonuclease activity"/>
    <property type="evidence" value="ECO:0007669"/>
    <property type="project" value="UniProtKB-KW"/>
</dbReference>
<gene>
    <name evidence="3" type="ORF">A4S10_02428</name>
    <name evidence="4" type="ORF">DKC2_2440</name>
    <name evidence="1" type="ORF">ERS094118_00087</name>
    <name evidence="2" type="ORF">J8J21_14305</name>
</gene>
<evidence type="ECO:0000313" key="2">
    <source>
        <dbReference type="EMBL" id="MBP0684268.1"/>
    </source>
</evidence>
<dbReference type="Proteomes" id="UP000300237">
    <property type="component" value="Chromosome"/>
</dbReference>
<reference evidence="4 7" key="4">
    <citation type="submission" date="2018-08" db="EMBL/GenBank/DDBJ databases">
        <authorList>
            <person name="Fokvardsen B D."/>
            <person name="Norman A."/>
        </authorList>
    </citation>
    <scope>NUCLEOTIDE SEQUENCE [LARGE SCALE GENOMIC DNA]</scope>
    <source>
        <strain evidence="4 7">DKC2</strain>
    </source>
</reference>
<dbReference type="CDD" id="cd18809">
    <property type="entry name" value="SF1_C_RecD"/>
    <property type="match status" value="1"/>
</dbReference>
<organism evidence="3 6">
    <name type="scientific">Mycobacterium tuberculosis</name>
    <dbReference type="NCBI Taxonomy" id="1773"/>
    <lineage>
        <taxon>Bacteria</taxon>
        <taxon>Bacillati</taxon>
        <taxon>Actinomycetota</taxon>
        <taxon>Actinomycetes</taxon>
        <taxon>Mycobacteriales</taxon>
        <taxon>Mycobacteriaceae</taxon>
        <taxon>Mycobacterium</taxon>
        <taxon>Mycobacterium tuberculosis complex</taxon>
    </lineage>
</organism>
<keyword evidence="3" id="KW-0378">Hydrolase</keyword>
<keyword evidence="3" id="KW-0540">Nuclease</keyword>
<keyword evidence="3" id="KW-0269">Exonuclease</keyword>
<accession>A0A062WDD9</accession>
<evidence type="ECO:0000313" key="7">
    <source>
        <dbReference type="Proteomes" id="UP000300237"/>
    </source>
</evidence>
<reference evidence="3 6" key="3">
    <citation type="submission" date="2017-02" db="EMBL/GenBank/DDBJ databases">
        <title>Protein polymorphisms may explain contrasting epidemiological fitness of two variants of a multidrug-resistant Mycobacterium tuberculosis strain.</title>
        <authorList>
            <person name="Bigi M.M."/>
            <person name="Lopez B."/>
            <person name="Blanco F.C."/>
            <person name="Sasiain M.C."/>
            <person name="De La Barrera S."/>
            <person name="Ritacco V."/>
            <person name="Bigi F."/>
            <person name="Soria M.A."/>
        </authorList>
    </citation>
    <scope>NUCLEOTIDE SEQUENCE [LARGE SCALE GENOMIC DNA]</scope>
    <source>
        <strain evidence="3 6">6548</strain>
    </source>
</reference>
<dbReference type="Proteomes" id="UP000050139">
    <property type="component" value="Unassembled WGS sequence"/>
</dbReference>
<evidence type="ECO:0000313" key="4">
    <source>
        <dbReference type="EMBL" id="VCU50594.1"/>
    </source>
</evidence>
<reference evidence="2 8" key="5">
    <citation type="submission" date="2021-03" db="EMBL/GenBank/DDBJ databases">
        <title>Whole Genome Sequencing of Mycobacterium tuberculosis clinical isolates from Arunachal Pradesh, India.</title>
        <authorList>
            <person name="Singh S."/>
            <person name="Mudliar S.R."/>
            <person name="Kulsum U."/>
            <person name="Rufai S.B."/>
            <person name="Singh P.K."/>
            <person name="Umpo M."/>
            <person name="Nyori M."/>
        </authorList>
    </citation>
    <scope>NUCLEOTIDE SEQUENCE [LARGE SCALE GENOMIC DNA]</scope>
    <source>
        <strain evidence="2 8">OMICS/BPL/0142/20/SP</strain>
    </source>
</reference>
<proteinExistence type="predicted"/>
<evidence type="ECO:0000313" key="8">
    <source>
        <dbReference type="Proteomes" id="UP000671119"/>
    </source>
</evidence>
<evidence type="ECO:0000313" key="5">
    <source>
        <dbReference type="Proteomes" id="UP000050139"/>
    </source>
</evidence>
<dbReference type="EMBL" id="COPH01000001">
    <property type="protein sequence ID" value="CLV42789.1"/>
    <property type="molecule type" value="Genomic_DNA"/>
</dbReference>
<dbReference type="AlphaFoldDB" id="A0A062WDD9"/>
<name>A0A062WDD9_MYCTX</name>
<dbReference type="OMA" id="GKRSCWX"/>
<evidence type="ECO:0000313" key="3">
    <source>
        <dbReference type="EMBL" id="OMH60254.1"/>
    </source>
</evidence>
<dbReference type="Proteomes" id="UP000189452">
    <property type="component" value="Chromosome"/>
</dbReference>
<reference evidence="1 5" key="1">
    <citation type="submission" date="2015-03" db="EMBL/GenBank/DDBJ databases">
        <authorList>
            <consortium name="Pathogen Informatics"/>
            <person name="Murphy D."/>
        </authorList>
    </citation>
    <scope>NUCLEOTIDE SEQUENCE [LARGE SCALE GENOMIC DNA]</scope>
    <source>
        <strain evidence="1 5">0268S</strain>
    </source>
</reference>
<dbReference type="Proteomes" id="UP000671119">
    <property type="component" value="Unassembled WGS sequence"/>
</dbReference>
<protein>
    <submittedName>
        <fullName evidence="1">ATP-dependent exoDNAse</fullName>
    </submittedName>
    <submittedName>
        <fullName evidence="3">Exonuclease V subunit alpha</fullName>
    </submittedName>
</protein>
<sequence length="198" mass="21248">MVKPAARLSVVVGDVAANYDGRVVVAPTGQAVDVAVREGAGDVGYSVERENLPADDPVRNGNRWRVIAVDTEHHRIAARRLGDGARAAFSGDYLHEHITHGYAITVHASQGTTAHSTHAVLGDNTSRATLYVAMTPARESNTAYLCERTAGEGARVDLAGWDLWVSGKAEAMSDEKSASPVWCRVGARCDHRGKRSCW</sequence>
<dbReference type="EMBL" id="LR027516">
    <property type="protein sequence ID" value="VCU50594.1"/>
    <property type="molecule type" value="Genomic_DNA"/>
</dbReference>
<evidence type="ECO:0000313" key="6">
    <source>
        <dbReference type="Proteomes" id="UP000189452"/>
    </source>
</evidence>
<reference evidence="3 6" key="2">
    <citation type="submission" date="2016-04" db="EMBL/GenBank/DDBJ databases">
        <authorList>
            <person name="Bigi M."/>
            <person name="Bigi F."/>
            <person name="Soria M.A."/>
        </authorList>
    </citation>
    <scope>NUCLEOTIDE SEQUENCE [LARGE SCALE GENOMIC DNA]</scope>
    <source>
        <strain evidence="3 6">6548</strain>
    </source>
</reference>
<dbReference type="SUPFAM" id="SSF52540">
    <property type="entry name" value="P-loop containing nucleoside triphosphate hydrolases"/>
    <property type="match status" value="1"/>
</dbReference>
<dbReference type="RefSeq" id="WP_003899268.1">
    <property type="nucleotide sequence ID" value="NZ_AP017901.1"/>
</dbReference>